<dbReference type="Pfam" id="PF03993">
    <property type="entry name" value="DUF349"/>
    <property type="match status" value="3"/>
</dbReference>
<evidence type="ECO:0000256" key="1">
    <source>
        <dbReference type="SAM" id="MobiDB-lite"/>
    </source>
</evidence>
<dbReference type="InterPro" id="IPR007139">
    <property type="entry name" value="DUF349"/>
</dbReference>
<feature type="compositionally biased region" description="Basic and acidic residues" evidence="1">
    <location>
        <begin position="457"/>
        <end position="478"/>
    </location>
</feature>
<accession>A0A6N9Z2M7</accession>
<sequence>MADENVTETENTTETTEQAAAPAPQEQASATSAAPTPAPSPAALAKPHAPSPSAFAKKPQHVAAPAPAATGYAEDQVKAAEAFGRVDDNGTVYVKDGEAEREVGQFPDVSKEEALALYARRFLDLKGKLNLFAGRLKSNNVKAHEIDETIKTLAEETAQPAVVGDVAALKAQFEALKAEGEAKKAKITEARKAAVAKAVEERTAIVVKAEELAASLGDSTNWRSTADKFRALFDQWQEHQRTTVRIDKADADALWKRFSAARTTFNQARRKWAQARDTERNAAKEAKEAIIAEANALKDSTAWGETSHKFNELMDRWKQAGRAGRNEDDALWAQFRAAADTFFNARQADRDQISSSEKENLAKKEALLAKAEALVPVSDEAAAKKARQALAAIQEEWDQIGYVPRDDMRRIEGRLDAVDKQIKAVEDAAWKKTDPEADARKSSFEEQLNAQLAELNEKIAAESDPKKKAKLEAEKATKEQWLSAIK</sequence>
<name>A0A6N9Z2M7_9BIFI</name>
<dbReference type="EMBL" id="WHZW01000004">
    <property type="protein sequence ID" value="NEG88887.1"/>
    <property type="molecule type" value="Genomic_DNA"/>
</dbReference>
<organism evidence="2 3">
    <name type="scientific">Bifidobacterium aerophilum</name>
    <dbReference type="NCBI Taxonomy" id="1798155"/>
    <lineage>
        <taxon>Bacteria</taxon>
        <taxon>Bacillati</taxon>
        <taxon>Actinomycetota</taxon>
        <taxon>Actinomycetes</taxon>
        <taxon>Bifidobacteriales</taxon>
        <taxon>Bifidobacteriaceae</taxon>
        <taxon>Bifidobacterium</taxon>
    </lineage>
</organism>
<keyword evidence="3" id="KW-1185">Reference proteome</keyword>
<gene>
    <name evidence="2" type="ORF">GFD25_02445</name>
</gene>
<feature type="region of interest" description="Disordered" evidence="1">
    <location>
        <begin position="457"/>
        <end position="486"/>
    </location>
</feature>
<proteinExistence type="predicted"/>
<reference evidence="2 3" key="1">
    <citation type="submission" date="2019-10" db="EMBL/GenBank/DDBJ databases">
        <title>Bifidobacterium from non-human primates.</title>
        <authorList>
            <person name="Modesto M."/>
        </authorList>
    </citation>
    <scope>NUCLEOTIDE SEQUENCE [LARGE SCALE GENOMIC DNA]</scope>
    <source>
        <strain evidence="2 3">TRE17</strain>
    </source>
</reference>
<feature type="region of interest" description="Disordered" evidence="1">
    <location>
        <begin position="1"/>
        <end position="71"/>
    </location>
</feature>
<dbReference type="RefSeq" id="WP_163229635.1">
    <property type="nucleotide sequence ID" value="NZ_WHZW01000004.1"/>
</dbReference>
<feature type="compositionally biased region" description="Low complexity" evidence="1">
    <location>
        <begin position="8"/>
        <end position="54"/>
    </location>
</feature>
<dbReference type="AlphaFoldDB" id="A0A6N9Z2M7"/>
<evidence type="ECO:0000313" key="2">
    <source>
        <dbReference type="EMBL" id="NEG88887.1"/>
    </source>
</evidence>
<dbReference type="Proteomes" id="UP000469194">
    <property type="component" value="Unassembled WGS sequence"/>
</dbReference>
<protein>
    <submittedName>
        <fullName evidence="2">DUF349 domain-containing protein</fullName>
    </submittedName>
</protein>
<comment type="caution">
    <text evidence="2">The sequence shown here is derived from an EMBL/GenBank/DDBJ whole genome shotgun (WGS) entry which is preliminary data.</text>
</comment>
<evidence type="ECO:0000313" key="3">
    <source>
        <dbReference type="Proteomes" id="UP000469194"/>
    </source>
</evidence>